<reference evidence="2" key="3">
    <citation type="submission" date="2025-09" db="UniProtKB">
        <authorList>
            <consortium name="Ensembl"/>
        </authorList>
    </citation>
    <scope>IDENTIFICATION</scope>
</reference>
<dbReference type="OMA" id="FPFRADW"/>
<dbReference type="Ensembl" id="ENSSFAT00005015507.1">
    <property type="protein sequence ID" value="ENSSFAP00005014887.1"/>
    <property type="gene ID" value="ENSSFAG00005007984.1"/>
</dbReference>
<dbReference type="PANTHER" id="PTHR33331">
    <property type="entry name" value="COILED-COIL DOMAIN-CONTAINING PROTEIN 162"/>
    <property type="match status" value="1"/>
</dbReference>
<dbReference type="InParanoid" id="A0A672G9E6"/>
<feature type="region of interest" description="Disordered" evidence="1">
    <location>
        <begin position="202"/>
        <end position="232"/>
    </location>
</feature>
<proteinExistence type="predicted"/>
<feature type="region of interest" description="Disordered" evidence="1">
    <location>
        <begin position="662"/>
        <end position="700"/>
    </location>
</feature>
<evidence type="ECO:0000313" key="3">
    <source>
        <dbReference type="Proteomes" id="UP000472267"/>
    </source>
</evidence>
<sequence length="700" mass="79837">SALHDNIYFLLSFSKLGSGGERRWRRGDAAGSHLAADWGGPEGIATELQEIQRQVERLPSPSCLQTVGRLLQLRRQVILLQFDTAIRTLIRDSFLSSGDVASYLSVSDNMVNALPLLSNSLQRDAFSLTLPVPRPLETRGCEAQRMFPWRSFLACHGLLPLHVWDLCLSGLSSRSRLQANAAILGVSLLMEDVLNSGREAEPVCLRGQNDNDPLPRDRPHQEADEAPASRPDPVRVQSVLKGFLLLTKQLQVFKENWARARLGVHAFRTAALYQQFVKLYRTEIFFPSMRALARQMGKERDYEALISGSQSLLPPPGASEVEVKTWQVGAESFSLCVSESSNPSCVPSELWKKAPLKQSLAPERPQMVETFIQQLMEGVKFSQHHLQQCLNHLASSVMDRERQNFLFYSQFYEQILRQQTELLYHKEQVPYACADSSFSGHILLTSQFMVTRECVHSLVAWLCREMMLEISDLRTQVAHLREEGRTSEERLVLFVFEARLDGFRQQMELDVSEMVSRVRGEGVDKIIQLKNKYGCRRDDDGLLLTQCFLQKEEVHELKLEISRLSALLCKQKAVSRWRKAVELQKLHRELLQSRQVRAARGDAHFLGDRNMNIQSAVLQAARHQSAQEARSRQELDSCRAQSLEQMRTDVEDRDRRLRALSEQLDRDSRTNRLQRQRSAKQIRQVGACRTSAAKHRSVVS</sequence>
<gene>
    <name evidence="2" type="primary">LOC115407112</name>
</gene>
<dbReference type="AlphaFoldDB" id="A0A672G9E6"/>
<reference evidence="2" key="1">
    <citation type="submission" date="2019-06" db="EMBL/GenBank/DDBJ databases">
        <authorList>
            <consortium name="Wellcome Sanger Institute Data Sharing"/>
        </authorList>
    </citation>
    <scope>NUCLEOTIDE SEQUENCE [LARGE SCALE GENOMIC DNA]</scope>
</reference>
<dbReference type="InterPro" id="IPR040401">
    <property type="entry name" value="CCDC162"/>
</dbReference>
<keyword evidence="3" id="KW-1185">Reference proteome</keyword>
<reference evidence="2" key="2">
    <citation type="submission" date="2025-08" db="UniProtKB">
        <authorList>
            <consortium name="Ensembl"/>
        </authorList>
    </citation>
    <scope>IDENTIFICATION</scope>
</reference>
<organism evidence="2 3">
    <name type="scientific">Salarias fasciatus</name>
    <name type="common">Jewelled blenny</name>
    <name type="synonym">Blennius fasciatus</name>
    <dbReference type="NCBI Taxonomy" id="181472"/>
    <lineage>
        <taxon>Eukaryota</taxon>
        <taxon>Metazoa</taxon>
        <taxon>Chordata</taxon>
        <taxon>Craniata</taxon>
        <taxon>Vertebrata</taxon>
        <taxon>Euteleostomi</taxon>
        <taxon>Actinopterygii</taxon>
        <taxon>Neopterygii</taxon>
        <taxon>Teleostei</taxon>
        <taxon>Neoteleostei</taxon>
        <taxon>Acanthomorphata</taxon>
        <taxon>Ovalentaria</taxon>
        <taxon>Blenniimorphae</taxon>
        <taxon>Blenniiformes</taxon>
        <taxon>Blennioidei</taxon>
        <taxon>Blenniidae</taxon>
        <taxon>Salariinae</taxon>
        <taxon>Salarias</taxon>
    </lineage>
</organism>
<feature type="compositionally biased region" description="Basic and acidic residues" evidence="1">
    <location>
        <begin position="213"/>
        <end position="223"/>
    </location>
</feature>
<dbReference type="PANTHER" id="PTHR33331:SF13">
    <property type="entry name" value="COILED-COIL DOMAIN CONTAINING 162"/>
    <property type="match status" value="1"/>
</dbReference>
<accession>A0A672G9E6</accession>
<protein>
    <recommendedName>
        <fullName evidence="4">Coiled-coil domain containing 162</fullName>
    </recommendedName>
</protein>
<evidence type="ECO:0000313" key="2">
    <source>
        <dbReference type="Ensembl" id="ENSSFAP00005014887.1"/>
    </source>
</evidence>
<dbReference type="Proteomes" id="UP000472267">
    <property type="component" value="Chromosome 19"/>
</dbReference>
<evidence type="ECO:0000256" key="1">
    <source>
        <dbReference type="SAM" id="MobiDB-lite"/>
    </source>
</evidence>
<name>A0A672G9E6_SALFA</name>
<evidence type="ECO:0008006" key="4">
    <source>
        <dbReference type="Google" id="ProtNLM"/>
    </source>
</evidence>